<proteinExistence type="predicted"/>
<feature type="compositionally biased region" description="Low complexity" evidence="1">
    <location>
        <begin position="130"/>
        <end position="149"/>
    </location>
</feature>
<sequence length="245" mass="26493">MSFLEPHLTENRPQPTPTPVPESDDAKVQVPQWRRVSELVALFKGGTIVDGKPSRKSAPAFPGTPDSAISAKAYLPAKLPDLVPATPVAPEPESPPSSEPDSEDLIPTVPKLNPESEDSEDSGFEPELAVEVNPESESSEVSTSASSSEKVPERVQMPTRFLHPHLMRNFRHRIPTTAVQRDVIKKPAPPPVPVIPRVCQVQNAPVTSRGLTCAMPNPRPANVGTVAGALKWVLSRKKTAKALQR</sequence>
<feature type="region of interest" description="Disordered" evidence="1">
    <location>
        <begin position="1"/>
        <end position="31"/>
    </location>
</feature>
<reference evidence="2" key="1">
    <citation type="submission" date="2021-12" db="EMBL/GenBank/DDBJ databases">
        <authorList>
            <person name="King R."/>
        </authorList>
    </citation>
    <scope>NUCLEOTIDE SEQUENCE</scope>
</reference>
<accession>A0A9P0A9Z3</accession>
<feature type="region of interest" description="Disordered" evidence="1">
    <location>
        <begin position="45"/>
        <end position="68"/>
    </location>
</feature>
<dbReference type="AlphaFoldDB" id="A0A9P0A9Z3"/>
<feature type="region of interest" description="Disordered" evidence="1">
    <location>
        <begin position="82"/>
        <end position="154"/>
    </location>
</feature>
<keyword evidence="3" id="KW-1185">Reference proteome</keyword>
<gene>
    <name evidence="2" type="ORF">BEMITA_LOCUS6359</name>
</gene>
<dbReference type="Proteomes" id="UP001152759">
    <property type="component" value="Chromosome 3"/>
</dbReference>
<evidence type="ECO:0000313" key="2">
    <source>
        <dbReference type="EMBL" id="CAH0387332.1"/>
    </source>
</evidence>
<evidence type="ECO:0000256" key="1">
    <source>
        <dbReference type="SAM" id="MobiDB-lite"/>
    </source>
</evidence>
<protein>
    <submittedName>
        <fullName evidence="2">Uncharacterized protein</fullName>
    </submittedName>
</protein>
<dbReference type="EMBL" id="OU963864">
    <property type="protein sequence ID" value="CAH0387332.1"/>
    <property type="molecule type" value="Genomic_DNA"/>
</dbReference>
<evidence type="ECO:0000313" key="3">
    <source>
        <dbReference type="Proteomes" id="UP001152759"/>
    </source>
</evidence>
<name>A0A9P0A9Z3_BEMTA</name>
<feature type="compositionally biased region" description="Acidic residues" evidence="1">
    <location>
        <begin position="115"/>
        <end position="124"/>
    </location>
</feature>
<organism evidence="2 3">
    <name type="scientific">Bemisia tabaci</name>
    <name type="common">Sweetpotato whitefly</name>
    <name type="synonym">Aleurodes tabaci</name>
    <dbReference type="NCBI Taxonomy" id="7038"/>
    <lineage>
        <taxon>Eukaryota</taxon>
        <taxon>Metazoa</taxon>
        <taxon>Ecdysozoa</taxon>
        <taxon>Arthropoda</taxon>
        <taxon>Hexapoda</taxon>
        <taxon>Insecta</taxon>
        <taxon>Pterygota</taxon>
        <taxon>Neoptera</taxon>
        <taxon>Paraneoptera</taxon>
        <taxon>Hemiptera</taxon>
        <taxon>Sternorrhyncha</taxon>
        <taxon>Aleyrodoidea</taxon>
        <taxon>Aleyrodidae</taxon>
        <taxon>Aleyrodinae</taxon>
        <taxon>Bemisia</taxon>
    </lineage>
</organism>
<feature type="compositionally biased region" description="Pro residues" evidence="1">
    <location>
        <begin position="87"/>
        <end position="98"/>
    </location>
</feature>